<proteinExistence type="predicted"/>
<name>A0AB39JF56_9VIRU</name>
<protein>
    <submittedName>
        <fullName evidence="1">Uncharacterized protein</fullName>
    </submittedName>
</protein>
<sequence length="85" mass="10168">MKIKNKKSNVQEKKITELEVNPVRDYLKENPTKKLSIHYLKNHLAVPMKKRQIYYYCSHSNHIQQVDPSEVGCYKQKLNVFEYKA</sequence>
<evidence type="ECO:0000313" key="1">
    <source>
        <dbReference type="EMBL" id="XDO02058.1"/>
    </source>
</evidence>
<dbReference type="EMBL" id="PP542043">
    <property type="protein sequence ID" value="XDO02058.1"/>
    <property type="molecule type" value="Genomic_DNA"/>
</dbReference>
<accession>A0AB39JF56</accession>
<gene>
    <name evidence="1" type="ORF">FloV-SA2_00239</name>
</gene>
<reference evidence="1" key="1">
    <citation type="submission" date="2024-03" db="EMBL/GenBank/DDBJ databases">
        <title>Eukaryotic viruses encode the ribosomal protein eL40.</title>
        <authorList>
            <person name="Thomy J."/>
            <person name="Schvarcz C.R."/>
            <person name="McBeain K.A."/>
            <person name="Edwards K.F."/>
            <person name="Steward G.F."/>
        </authorList>
    </citation>
    <scope>NUCLEOTIDE SEQUENCE</scope>
    <source>
        <strain evidence="1">FloV-SA2</strain>
    </source>
</reference>
<organism evidence="1">
    <name type="scientific">Florenciella sp. virus SA2</name>
    <dbReference type="NCBI Taxonomy" id="3240092"/>
    <lineage>
        <taxon>Viruses</taxon>
    </lineage>
</organism>